<dbReference type="OMA" id="REVAWGH"/>
<evidence type="ECO:0000313" key="2">
    <source>
        <dbReference type="RefSeq" id="XP_016498930.2"/>
    </source>
</evidence>
<organism evidence="1 2">
    <name type="scientific">Nicotiana tabacum</name>
    <name type="common">Common tobacco</name>
    <dbReference type="NCBI Taxonomy" id="4097"/>
    <lineage>
        <taxon>Eukaryota</taxon>
        <taxon>Viridiplantae</taxon>
        <taxon>Streptophyta</taxon>
        <taxon>Embryophyta</taxon>
        <taxon>Tracheophyta</taxon>
        <taxon>Spermatophyta</taxon>
        <taxon>Magnoliopsida</taxon>
        <taxon>eudicotyledons</taxon>
        <taxon>Gunneridae</taxon>
        <taxon>Pentapetalae</taxon>
        <taxon>asterids</taxon>
        <taxon>lamiids</taxon>
        <taxon>Solanales</taxon>
        <taxon>Solanaceae</taxon>
        <taxon>Nicotianoideae</taxon>
        <taxon>Nicotianeae</taxon>
        <taxon>Nicotiana</taxon>
    </lineage>
</organism>
<reference evidence="1" key="1">
    <citation type="journal article" date="2014" name="Nat. Commun.">
        <title>The tobacco genome sequence and its comparison with those of tomato and potato.</title>
        <authorList>
            <person name="Sierro N."/>
            <person name="Battey J.N."/>
            <person name="Ouadi S."/>
            <person name="Bakaher N."/>
            <person name="Bovet L."/>
            <person name="Willig A."/>
            <person name="Goepfert S."/>
            <person name="Peitsch M.C."/>
            <person name="Ivanov N.V."/>
        </authorList>
    </citation>
    <scope>NUCLEOTIDE SEQUENCE [LARGE SCALE GENOMIC DNA]</scope>
</reference>
<dbReference type="PaxDb" id="4097-A0A1S4CCR4"/>
<dbReference type="RefSeq" id="XP_016498930.1">
    <property type="nucleotide sequence ID" value="XM_016643444.1"/>
</dbReference>
<dbReference type="SUPFAM" id="SSF56219">
    <property type="entry name" value="DNase I-like"/>
    <property type="match status" value="1"/>
</dbReference>
<dbReference type="GeneID" id="107817591"/>
<dbReference type="Gene3D" id="3.60.10.10">
    <property type="entry name" value="Endonuclease/exonuclease/phosphatase"/>
    <property type="match status" value="1"/>
</dbReference>
<dbReference type="KEGG" id="nta:107817591"/>
<keyword evidence="1" id="KW-1185">Reference proteome</keyword>
<dbReference type="RefSeq" id="XP_016498930.2">
    <property type="nucleotide sequence ID" value="XM_016643444.2"/>
</dbReference>
<dbReference type="AlphaFoldDB" id="A0A1S4CCR4"/>
<protein>
    <submittedName>
        <fullName evidence="2">Uncharacterized protein LOC107817591</fullName>
    </submittedName>
</protein>
<proteinExistence type="predicted"/>
<sequence>MSKSMSMLQFIMDCDLIDPGFSGSQFTWCNGWAPNKRVWKRLDRVLVNQDWMNNYDSTNGNHLIRTRSDHSPLLTIVKNTFQATTKYFRFLYFWTNEDGFKEVVKQSWDIEVHGCPMWKFHLKLNNTCRCLSQWSKTYIDNIFDNVKDLEKMVDDLEHKIITNNTDSNRAELNRINVLLIKAYKTEESIWKQKSGIKWFVKGEVNSKFFHFIAKGRRKRLSLKKIRLNDGNWIEGDEDIAKEAISFFHNQFTR</sequence>
<dbReference type="OrthoDB" id="1748430at2759"/>
<gene>
    <name evidence="2" type="primary">LOC107817591</name>
</gene>
<evidence type="ECO:0000313" key="1">
    <source>
        <dbReference type="Proteomes" id="UP000790787"/>
    </source>
</evidence>
<name>A0A1S4CCR4_TOBAC</name>
<dbReference type="PANTHER" id="PTHR33710:SF35">
    <property type="entry name" value="RNA-DIRECTED DNA POLYMERASE (REVERSE TRANSCRIPTASE)_ RIBONUCLEASE H"/>
    <property type="match status" value="1"/>
</dbReference>
<reference evidence="2" key="2">
    <citation type="submission" date="2025-08" db="UniProtKB">
        <authorList>
            <consortium name="RefSeq"/>
        </authorList>
    </citation>
    <scope>IDENTIFICATION</scope>
    <source>
        <tissue evidence="2">Leaf</tissue>
    </source>
</reference>
<dbReference type="Proteomes" id="UP000790787">
    <property type="component" value="Chromosome 19"/>
</dbReference>
<accession>A0A1S4CCR4</accession>
<dbReference type="InterPro" id="IPR036691">
    <property type="entry name" value="Endo/exonu/phosph_ase_sf"/>
</dbReference>
<dbReference type="PANTHER" id="PTHR33710">
    <property type="entry name" value="BNAC02G09200D PROTEIN"/>
    <property type="match status" value="1"/>
</dbReference>